<dbReference type="InterPro" id="IPR052155">
    <property type="entry name" value="Biofilm_reg_signaling"/>
</dbReference>
<organism evidence="5 6">
    <name type="scientific">Pseudoalteromonas spongiae</name>
    <dbReference type="NCBI Taxonomy" id="298657"/>
    <lineage>
        <taxon>Bacteria</taxon>
        <taxon>Pseudomonadati</taxon>
        <taxon>Pseudomonadota</taxon>
        <taxon>Gammaproteobacteria</taxon>
        <taxon>Alteromonadales</taxon>
        <taxon>Pseudoalteromonadaceae</taxon>
        <taxon>Pseudoalteromonas</taxon>
    </lineage>
</organism>
<feature type="transmembrane region" description="Helical" evidence="1">
    <location>
        <begin position="6"/>
        <end position="28"/>
    </location>
</feature>
<keyword evidence="6" id="KW-1185">Reference proteome</keyword>
<feature type="domain" description="PAS" evidence="2">
    <location>
        <begin position="239"/>
        <end position="281"/>
    </location>
</feature>
<feature type="transmembrane region" description="Helical" evidence="1">
    <location>
        <begin position="162"/>
        <end position="181"/>
    </location>
</feature>
<sequence length="788" mass="89482">MRIKLWLFALIGIAVSMLVVGIFFLTVVEKVAIKNIVEHEQALLEHQAELMASNLSHGDIEQVKNWATLTAELQNVRSTYVVSHDKAVIASNTISHEGQQLLDIDSAAFIFLGSDKLYKIDDYVLYLAAPVLEKGTKNASHYLVLKKYIYPELHHFAVQVQYTTLIATIIFLVFSTSYFVVMRNGYIFKLKQFCAAITGFNDGKTAIRISEDKDIFYRLACTLNDSFALNEHLGEMLDEKANLANLVSDLAPDAVIETNEQGTILKVNNSCLSLFGYNTKEELIDQNIAIFIPPKYQKMHHDSFMQSHNLESVLKTIRNVEAMRQNGTVFPVEITISRYHTLKNNHFVAFIRDRTQEFADKEAIEHLAYFDQLTELYNRNGIKAHLKSAYFPMQISVIELLYLRDINDIHGQHIGDCYLQAFTKALKEIALDNMQLARIGTSKFLVCHHAGGKEEIKQMRSLINKELVIQNMVLKAKFNRCISSLDCADSFDSIVEQSELSLRGANGEVNKVVRIDPEFHKNVKREATLKRELINALENDGLYFQYQPKFDAKTLKVKSAEALIRWTLDGNFISPAEFIPIAEKKGLMPLVDRYVIHSVCKQIRSWINLGKPIVPISINLSARHLFEQTTIAYIFQKVGEFDIPHNFLEIEVTEYGLIKDYKKTAINMMRLEQAGIEMAIDDYGTGNANLETVLSLPIKHLKIDQSFIKLGMKTDKGKVVLENIFSLAKSLKVKTTAEGVENQEQLDYVKEAQCDDIQGFLLSKPLPLEAFEALICDSEKANTTILQR</sequence>
<dbReference type="InterPro" id="IPR035919">
    <property type="entry name" value="EAL_sf"/>
</dbReference>
<evidence type="ECO:0000256" key="1">
    <source>
        <dbReference type="SAM" id="Phobius"/>
    </source>
</evidence>
<dbReference type="SMART" id="SM00267">
    <property type="entry name" value="GGDEF"/>
    <property type="match status" value="1"/>
</dbReference>
<dbReference type="InterPro" id="IPR043128">
    <property type="entry name" value="Rev_trsase/Diguanyl_cyclase"/>
</dbReference>
<keyword evidence="1" id="KW-0812">Transmembrane</keyword>
<dbReference type="InterPro" id="IPR000014">
    <property type="entry name" value="PAS"/>
</dbReference>
<dbReference type="PROSITE" id="PS50112">
    <property type="entry name" value="PAS"/>
    <property type="match status" value="1"/>
</dbReference>
<dbReference type="CDD" id="cd00130">
    <property type="entry name" value="PAS"/>
    <property type="match status" value="1"/>
</dbReference>
<evidence type="ECO:0000313" key="6">
    <source>
        <dbReference type="Proteomes" id="UP001382455"/>
    </source>
</evidence>
<evidence type="ECO:0000313" key="5">
    <source>
        <dbReference type="EMBL" id="MEI4551588.1"/>
    </source>
</evidence>
<dbReference type="InterPro" id="IPR035965">
    <property type="entry name" value="PAS-like_dom_sf"/>
</dbReference>
<dbReference type="Pfam" id="PF00990">
    <property type="entry name" value="GGDEF"/>
    <property type="match status" value="1"/>
</dbReference>
<dbReference type="PANTHER" id="PTHR44757:SF2">
    <property type="entry name" value="BIOFILM ARCHITECTURE MAINTENANCE PROTEIN MBAA"/>
    <property type="match status" value="1"/>
</dbReference>
<dbReference type="InterPro" id="IPR001633">
    <property type="entry name" value="EAL_dom"/>
</dbReference>
<dbReference type="SMART" id="SM00091">
    <property type="entry name" value="PAS"/>
    <property type="match status" value="1"/>
</dbReference>
<dbReference type="Pfam" id="PF00563">
    <property type="entry name" value="EAL"/>
    <property type="match status" value="1"/>
</dbReference>
<protein>
    <submittedName>
        <fullName evidence="5">EAL domain-containing protein</fullName>
    </submittedName>
</protein>
<dbReference type="SUPFAM" id="SSF55785">
    <property type="entry name" value="PYP-like sensor domain (PAS domain)"/>
    <property type="match status" value="1"/>
</dbReference>
<dbReference type="SMART" id="SM00052">
    <property type="entry name" value="EAL"/>
    <property type="match status" value="1"/>
</dbReference>
<accession>A0ABU8EX81</accession>
<name>A0ABU8EX81_9GAMM</name>
<dbReference type="PANTHER" id="PTHR44757">
    <property type="entry name" value="DIGUANYLATE CYCLASE DGCP"/>
    <property type="match status" value="1"/>
</dbReference>
<dbReference type="InterPro" id="IPR000160">
    <property type="entry name" value="GGDEF_dom"/>
</dbReference>
<dbReference type="Proteomes" id="UP001382455">
    <property type="component" value="Unassembled WGS sequence"/>
</dbReference>
<gene>
    <name evidence="5" type="ORF">WAE96_18070</name>
</gene>
<evidence type="ECO:0000259" key="4">
    <source>
        <dbReference type="PROSITE" id="PS50887"/>
    </source>
</evidence>
<evidence type="ECO:0000259" key="2">
    <source>
        <dbReference type="PROSITE" id="PS50112"/>
    </source>
</evidence>
<dbReference type="Gene3D" id="3.20.20.450">
    <property type="entry name" value="EAL domain"/>
    <property type="match status" value="1"/>
</dbReference>
<dbReference type="InterPro" id="IPR029787">
    <property type="entry name" value="Nucleotide_cyclase"/>
</dbReference>
<dbReference type="PROSITE" id="PS50883">
    <property type="entry name" value="EAL"/>
    <property type="match status" value="1"/>
</dbReference>
<feature type="domain" description="EAL" evidence="3">
    <location>
        <begin position="526"/>
        <end position="779"/>
    </location>
</feature>
<dbReference type="EMBL" id="JBAWKS010000002">
    <property type="protein sequence ID" value="MEI4551588.1"/>
    <property type="molecule type" value="Genomic_DNA"/>
</dbReference>
<dbReference type="PROSITE" id="PS50887">
    <property type="entry name" value="GGDEF"/>
    <property type="match status" value="1"/>
</dbReference>
<dbReference type="SUPFAM" id="SSF141868">
    <property type="entry name" value="EAL domain-like"/>
    <property type="match status" value="1"/>
</dbReference>
<dbReference type="Pfam" id="PF13426">
    <property type="entry name" value="PAS_9"/>
    <property type="match status" value="1"/>
</dbReference>
<comment type="caution">
    <text evidence="5">The sequence shown here is derived from an EMBL/GenBank/DDBJ whole genome shotgun (WGS) entry which is preliminary data.</text>
</comment>
<dbReference type="Gene3D" id="3.30.450.20">
    <property type="entry name" value="PAS domain"/>
    <property type="match status" value="1"/>
</dbReference>
<evidence type="ECO:0000259" key="3">
    <source>
        <dbReference type="PROSITE" id="PS50883"/>
    </source>
</evidence>
<feature type="domain" description="GGDEF" evidence="4">
    <location>
        <begin position="391"/>
        <end position="517"/>
    </location>
</feature>
<keyword evidence="1" id="KW-0472">Membrane</keyword>
<dbReference type="RefSeq" id="WP_336436549.1">
    <property type="nucleotide sequence ID" value="NZ_JBAWKS010000002.1"/>
</dbReference>
<reference evidence="5 6" key="1">
    <citation type="submission" date="2023-12" db="EMBL/GenBank/DDBJ databases">
        <title>Friends and Foes: Symbiotic and Algicidal bacterial influence on Karenia brevis blooms.</title>
        <authorList>
            <person name="Fei C."/>
            <person name="Mohamed A.R."/>
            <person name="Booker A."/>
            <person name="Arshad M."/>
            <person name="Klass S."/>
            <person name="Ahn S."/>
            <person name="Gilbert P.M."/>
            <person name="Heil C.A."/>
            <person name="Martinez J.M."/>
            <person name="Amin S.A."/>
        </authorList>
    </citation>
    <scope>NUCLEOTIDE SEQUENCE [LARGE SCALE GENOMIC DNA]</scope>
    <source>
        <strain evidence="5 6">CE15</strain>
    </source>
</reference>
<proteinExistence type="predicted"/>
<dbReference type="NCBIfam" id="TIGR00229">
    <property type="entry name" value="sensory_box"/>
    <property type="match status" value="1"/>
</dbReference>
<dbReference type="Gene3D" id="3.30.70.270">
    <property type="match status" value="1"/>
</dbReference>
<dbReference type="SUPFAM" id="SSF55073">
    <property type="entry name" value="Nucleotide cyclase"/>
    <property type="match status" value="1"/>
</dbReference>
<dbReference type="CDD" id="cd01948">
    <property type="entry name" value="EAL"/>
    <property type="match status" value="1"/>
</dbReference>
<keyword evidence="1" id="KW-1133">Transmembrane helix</keyword>